<evidence type="ECO:0000313" key="2">
    <source>
        <dbReference type="EMBL" id="GFR84664.1"/>
    </source>
</evidence>
<comment type="caution">
    <text evidence="2">The sequence shown here is derived from an EMBL/GenBank/DDBJ whole genome shotgun (WGS) entry which is preliminary data.</text>
</comment>
<dbReference type="AlphaFoldDB" id="A0AAV4GGP4"/>
<sequence length="923" mass="104674">MLGRGVEKSNCHATVSRVSSFQVDIGQAVFDLMGNLADARLLERQLRQPIPTTAKKEPKSLKERTADFYAKVKQDPEKHRVLLDEQKERSKRNREQFKLNGSDEEKERRRALNNERVKRWKERQKEAGKNQDQVISQQPLTRKQKEKEENKKKLDRDRKRNERSNWSTQKRAAVNKKARDKYHAKKSDQDKDEDGPSVVEIPEEDSRSWVAHAMAITRLKKALPKNSLMKQATITDFMKQHEKTEKETEPPQCLSRILISEPGTLNTKENLQLKRLISKKLQFLPNSTCINVQRELGLRTDQVQFLAAKANGPLKRNKKKLVSVVVDIHAFFGDNSRFLQLKKKAARNLPFRVLERTLKRLYKEYIQTGRWVSFPTFCRYQPKNVKKQDAIKFNQALCEFCENLDLKIKAVKAGTTSFATNQEDLIEKILCSKNGPIFLKDECVRRTCEICGQKKVSDLVDNHVDCEKIMEATLHPIVCYYRCQHCSTPATESIVIISDDLVHDAVAVQVFTKAAFDHLQAKIKVSRLIQFTDGCAAQYKSKLPFWHIQNSPSTLGLPIERNFFESRHGKNPSDGESAVVKNAATRAVKSRQAIIQTATDLYQFGLKNLEVGQEGCTHYIRRKFIYVASGTVEEQRKIARKAPTLKTLKGTREVHAIKATKDGLVFRNASCYCDAIPCSNGSYVDKWKQHTMQETSKGMMENPTDVVEQSAGTQEELTQVLMGPHAQSQTIPKSPVICTPSVESNPPQVLLEQHAQSQTIPKSPVICTPSVESNPPQVLLEQHAQSQTIPKSPVICTPSVESNPPQVLLEQHSQSQTIPKSPVICTPSVKSNPPQGKGLFPGAWVAATFPGKVSKNYLGMVLEVDGNEAMIKFCRQHGKHFTWPKVDDISWMPFYNLTPVESPCIDGREKMSLDPSTFLELFN</sequence>
<accession>A0AAV4GGP4</accession>
<dbReference type="EMBL" id="BMAT01012056">
    <property type="protein sequence ID" value="GFR84664.1"/>
    <property type="molecule type" value="Genomic_DNA"/>
</dbReference>
<feature type="compositionally biased region" description="Basic residues" evidence="1">
    <location>
        <begin position="173"/>
        <end position="184"/>
    </location>
</feature>
<organism evidence="2 3">
    <name type="scientific">Elysia marginata</name>
    <dbReference type="NCBI Taxonomy" id="1093978"/>
    <lineage>
        <taxon>Eukaryota</taxon>
        <taxon>Metazoa</taxon>
        <taxon>Spiralia</taxon>
        <taxon>Lophotrochozoa</taxon>
        <taxon>Mollusca</taxon>
        <taxon>Gastropoda</taxon>
        <taxon>Heterobranchia</taxon>
        <taxon>Euthyneura</taxon>
        <taxon>Panpulmonata</taxon>
        <taxon>Sacoglossa</taxon>
        <taxon>Placobranchoidea</taxon>
        <taxon>Plakobranchidae</taxon>
        <taxon>Elysia</taxon>
    </lineage>
</organism>
<feature type="region of interest" description="Disordered" evidence="1">
    <location>
        <begin position="84"/>
        <end position="203"/>
    </location>
</feature>
<keyword evidence="3" id="KW-1185">Reference proteome</keyword>
<name>A0AAV4GGP4_9GAST</name>
<feature type="compositionally biased region" description="Basic and acidic residues" evidence="1">
    <location>
        <begin position="84"/>
        <end position="129"/>
    </location>
</feature>
<feature type="compositionally biased region" description="Basic and acidic residues" evidence="1">
    <location>
        <begin position="143"/>
        <end position="163"/>
    </location>
</feature>
<reference evidence="2 3" key="1">
    <citation type="journal article" date="2021" name="Elife">
        <title>Chloroplast acquisition without the gene transfer in kleptoplastic sea slugs, Plakobranchus ocellatus.</title>
        <authorList>
            <person name="Maeda T."/>
            <person name="Takahashi S."/>
            <person name="Yoshida T."/>
            <person name="Shimamura S."/>
            <person name="Takaki Y."/>
            <person name="Nagai Y."/>
            <person name="Toyoda A."/>
            <person name="Suzuki Y."/>
            <person name="Arimoto A."/>
            <person name="Ishii H."/>
            <person name="Satoh N."/>
            <person name="Nishiyama T."/>
            <person name="Hasebe M."/>
            <person name="Maruyama T."/>
            <person name="Minagawa J."/>
            <person name="Obokata J."/>
            <person name="Shigenobu S."/>
        </authorList>
    </citation>
    <scope>NUCLEOTIDE SEQUENCE [LARGE SCALE GENOMIC DNA]</scope>
</reference>
<dbReference type="PANTHER" id="PTHR46601">
    <property type="entry name" value="ULP_PROTEASE DOMAIN-CONTAINING PROTEIN"/>
    <property type="match status" value="1"/>
</dbReference>
<evidence type="ECO:0000313" key="3">
    <source>
        <dbReference type="Proteomes" id="UP000762676"/>
    </source>
</evidence>
<dbReference type="Proteomes" id="UP000762676">
    <property type="component" value="Unassembled WGS sequence"/>
</dbReference>
<dbReference type="PANTHER" id="PTHR46601:SF1">
    <property type="entry name" value="ADF-H DOMAIN-CONTAINING PROTEIN"/>
    <property type="match status" value="1"/>
</dbReference>
<gene>
    <name evidence="2" type="ORF">ElyMa_006006900</name>
</gene>
<protein>
    <submittedName>
        <fullName evidence="2">Cc8L18.2-like protein</fullName>
    </submittedName>
</protein>
<feature type="compositionally biased region" description="Polar residues" evidence="1">
    <location>
        <begin position="130"/>
        <end position="141"/>
    </location>
</feature>
<proteinExistence type="predicted"/>
<evidence type="ECO:0000256" key="1">
    <source>
        <dbReference type="SAM" id="MobiDB-lite"/>
    </source>
</evidence>